<evidence type="ECO:0000256" key="3">
    <source>
        <dbReference type="ARBA" id="ARBA00022729"/>
    </source>
</evidence>
<evidence type="ECO:0000256" key="8">
    <source>
        <dbReference type="ARBA" id="ARBA00023157"/>
    </source>
</evidence>
<dbReference type="AlphaFoldDB" id="A0AAV4UX51"/>
<keyword evidence="5" id="KW-0130">Cell adhesion</keyword>
<name>A0AAV4UX51_CAEEX</name>
<evidence type="ECO:0000256" key="9">
    <source>
        <dbReference type="ARBA" id="ARBA00023319"/>
    </source>
</evidence>
<keyword evidence="9" id="KW-0393">Immunoglobulin domain</keyword>
<gene>
    <name evidence="11" type="ORF">CEXT_632211</name>
</gene>
<dbReference type="SUPFAM" id="SSF48726">
    <property type="entry name" value="Immunoglobulin"/>
    <property type="match status" value="1"/>
</dbReference>
<dbReference type="Pfam" id="PF13927">
    <property type="entry name" value="Ig_3"/>
    <property type="match status" value="1"/>
</dbReference>
<dbReference type="GO" id="GO:0050808">
    <property type="term" value="P:synapse organization"/>
    <property type="evidence" value="ECO:0007669"/>
    <property type="project" value="TreeGrafter"/>
</dbReference>
<dbReference type="GO" id="GO:0007156">
    <property type="term" value="P:homophilic cell adhesion via plasma membrane adhesion molecules"/>
    <property type="evidence" value="ECO:0007669"/>
    <property type="project" value="TreeGrafter"/>
</dbReference>
<evidence type="ECO:0000313" key="12">
    <source>
        <dbReference type="Proteomes" id="UP001054945"/>
    </source>
</evidence>
<organism evidence="11 12">
    <name type="scientific">Caerostris extrusa</name>
    <name type="common">Bark spider</name>
    <name type="synonym">Caerostris bankana</name>
    <dbReference type="NCBI Taxonomy" id="172846"/>
    <lineage>
        <taxon>Eukaryota</taxon>
        <taxon>Metazoa</taxon>
        <taxon>Ecdysozoa</taxon>
        <taxon>Arthropoda</taxon>
        <taxon>Chelicerata</taxon>
        <taxon>Arachnida</taxon>
        <taxon>Araneae</taxon>
        <taxon>Araneomorphae</taxon>
        <taxon>Entelegynae</taxon>
        <taxon>Araneoidea</taxon>
        <taxon>Araneidae</taxon>
        <taxon>Caerostris</taxon>
    </lineage>
</organism>
<dbReference type="PROSITE" id="PS50835">
    <property type="entry name" value="IG_LIKE"/>
    <property type="match status" value="1"/>
</dbReference>
<evidence type="ECO:0000256" key="7">
    <source>
        <dbReference type="ARBA" id="ARBA00023136"/>
    </source>
</evidence>
<evidence type="ECO:0000259" key="10">
    <source>
        <dbReference type="PROSITE" id="PS50835"/>
    </source>
</evidence>
<keyword evidence="6" id="KW-1133">Transmembrane helix</keyword>
<proteinExistence type="predicted"/>
<dbReference type="PANTHER" id="PTHR45080:SF8">
    <property type="entry name" value="IG-LIKE DOMAIN-CONTAINING PROTEIN"/>
    <property type="match status" value="1"/>
</dbReference>
<dbReference type="GO" id="GO:0005886">
    <property type="term" value="C:plasma membrane"/>
    <property type="evidence" value="ECO:0007669"/>
    <property type="project" value="TreeGrafter"/>
</dbReference>
<evidence type="ECO:0000256" key="5">
    <source>
        <dbReference type="ARBA" id="ARBA00022889"/>
    </source>
</evidence>
<accession>A0AAV4UX51</accession>
<dbReference type="InterPro" id="IPR013783">
    <property type="entry name" value="Ig-like_fold"/>
</dbReference>
<keyword evidence="4" id="KW-0677">Repeat</keyword>
<dbReference type="InterPro" id="IPR036179">
    <property type="entry name" value="Ig-like_dom_sf"/>
</dbReference>
<dbReference type="Gene3D" id="2.60.40.10">
    <property type="entry name" value="Immunoglobulins"/>
    <property type="match status" value="1"/>
</dbReference>
<dbReference type="Proteomes" id="UP001054945">
    <property type="component" value="Unassembled WGS sequence"/>
</dbReference>
<dbReference type="GO" id="GO:0043025">
    <property type="term" value="C:neuronal cell body"/>
    <property type="evidence" value="ECO:0007669"/>
    <property type="project" value="TreeGrafter"/>
</dbReference>
<dbReference type="SMART" id="SM00409">
    <property type="entry name" value="IG"/>
    <property type="match status" value="1"/>
</dbReference>
<evidence type="ECO:0000256" key="1">
    <source>
        <dbReference type="ARBA" id="ARBA00004167"/>
    </source>
</evidence>
<evidence type="ECO:0000256" key="6">
    <source>
        <dbReference type="ARBA" id="ARBA00022989"/>
    </source>
</evidence>
<protein>
    <recommendedName>
        <fullName evidence="10">Ig-like domain-containing protein</fullName>
    </recommendedName>
</protein>
<keyword evidence="8" id="KW-1015">Disulfide bond</keyword>
<dbReference type="FunFam" id="2.60.40.10:FF:000017">
    <property type="entry name" value="Down syndrome cell adhesion molecule b"/>
    <property type="match status" value="1"/>
</dbReference>
<evidence type="ECO:0000256" key="2">
    <source>
        <dbReference type="ARBA" id="ARBA00022692"/>
    </source>
</evidence>
<dbReference type="EMBL" id="BPLR01013645">
    <property type="protein sequence ID" value="GIY62647.1"/>
    <property type="molecule type" value="Genomic_DNA"/>
</dbReference>
<dbReference type="SMART" id="SM00408">
    <property type="entry name" value="IGc2"/>
    <property type="match status" value="1"/>
</dbReference>
<keyword evidence="3" id="KW-0732">Signal</keyword>
<keyword evidence="12" id="KW-1185">Reference proteome</keyword>
<sequence length="134" mass="15133">MFYSQMTLQCLLIHFLNKRWSQDLFLSLKCTATGTPLPQITWSLDGLPVTEGLRTRVGDFVTSDGFVNSFVNITRLQPEDGGTYECLGSNDIATVGHSARLNVYGPPFCEANEEHFSISWQYINHAMSCIWISY</sequence>
<dbReference type="InterPro" id="IPR003598">
    <property type="entry name" value="Ig_sub2"/>
</dbReference>
<reference evidence="11 12" key="1">
    <citation type="submission" date="2021-06" db="EMBL/GenBank/DDBJ databases">
        <title>Caerostris extrusa draft genome.</title>
        <authorList>
            <person name="Kono N."/>
            <person name="Arakawa K."/>
        </authorList>
    </citation>
    <scope>NUCLEOTIDE SEQUENCE [LARGE SCALE GENOMIC DNA]</scope>
</reference>
<keyword evidence="7" id="KW-0472">Membrane</keyword>
<keyword evidence="2" id="KW-0812">Transmembrane</keyword>
<dbReference type="GO" id="GO:0030424">
    <property type="term" value="C:axon"/>
    <property type="evidence" value="ECO:0007669"/>
    <property type="project" value="TreeGrafter"/>
</dbReference>
<evidence type="ECO:0000313" key="11">
    <source>
        <dbReference type="EMBL" id="GIY62647.1"/>
    </source>
</evidence>
<dbReference type="PANTHER" id="PTHR45080">
    <property type="entry name" value="CONTACTIN 5"/>
    <property type="match status" value="1"/>
</dbReference>
<dbReference type="GO" id="GO:0008046">
    <property type="term" value="F:axon guidance receptor activity"/>
    <property type="evidence" value="ECO:0007669"/>
    <property type="project" value="TreeGrafter"/>
</dbReference>
<dbReference type="InterPro" id="IPR003599">
    <property type="entry name" value="Ig_sub"/>
</dbReference>
<comment type="caution">
    <text evidence="11">The sequence shown here is derived from an EMBL/GenBank/DDBJ whole genome shotgun (WGS) entry which is preliminary data.</text>
</comment>
<evidence type="ECO:0000256" key="4">
    <source>
        <dbReference type="ARBA" id="ARBA00022737"/>
    </source>
</evidence>
<dbReference type="InterPro" id="IPR007110">
    <property type="entry name" value="Ig-like_dom"/>
</dbReference>
<feature type="domain" description="Ig-like" evidence="10">
    <location>
        <begin position="21"/>
        <end position="102"/>
    </location>
</feature>
<dbReference type="InterPro" id="IPR050958">
    <property type="entry name" value="Cell_Adh-Cytoskel_Orgn"/>
</dbReference>
<comment type="subcellular location">
    <subcellularLocation>
        <location evidence="1">Membrane</location>
        <topology evidence="1">Single-pass membrane protein</topology>
    </subcellularLocation>
</comment>